<organism evidence="1 2">
    <name type="scientific">Octopus vulgaris</name>
    <name type="common">Common octopus</name>
    <dbReference type="NCBI Taxonomy" id="6645"/>
    <lineage>
        <taxon>Eukaryota</taxon>
        <taxon>Metazoa</taxon>
        <taxon>Spiralia</taxon>
        <taxon>Lophotrochozoa</taxon>
        <taxon>Mollusca</taxon>
        <taxon>Cephalopoda</taxon>
        <taxon>Coleoidea</taxon>
        <taxon>Octopodiformes</taxon>
        <taxon>Octopoda</taxon>
        <taxon>Incirrata</taxon>
        <taxon>Octopodidae</taxon>
        <taxon>Octopus</taxon>
    </lineage>
</organism>
<dbReference type="Proteomes" id="UP001162480">
    <property type="component" value="Chromosome 3"/>
</dbReference>
<reference evidence="1" key="1">
    <citation type="submission" date="2023-08" db="EMBL/GenBank/DDBJ databases">
        <authorList>
            <person name="Alioto T."/>
            <person name="Alioto T."/>
            <person name="Gomez Garrido J."/>
        </authorList>
    </citation>
    <scope>NUCLEOTIDE SEQUENCE</scope>
</reference>
<keyword evidence="2" id="KW-1185">Reference proteome</keyword>
<proteinExistence type="predicted"/>
<name>A0AA36ARA4_OCTVU</name>
<accession>A0AA36ARA4</accession>
<evidence type="ECO:0000313" key="1">
    <source>
        <dbReference type="EMBL" id="CAI9719357.1"/>
    </source>
</evidence>
<protein>
    <submittedName>
        <fullName evidence="1">Uncharacterized protein</fullName>
    </submittedName>
</protein>
<dbReference type="EMBL" id="OX597816">
    <property type="protein sequence ID" value="CAI9719357.1"/>
    <property type="molecule type" value="Genomic_DNA"/>
</dbReference>
<evidence type="ECO:0000313" key="2">
    <source>
        <dbReference type="Proteomes" id="UP001162480"/>
    </source>
</evidence>
<gene>
    <name evidence="1" type="ORF">OCTVUL_1B020484</name>
</gene>
<sequence>MRMQLDSGPRTMLLTASLGGGVPVGAELARCAAVIVHIILTVSLVASSTTTLGEKQFHTRLSPEAATIQKYGKIHDS</sequence>
<dbReference type="AlphaFoldDB" id="A0AA36ARA4"/>